<dbReference type="Proteomes" id="UP000008495">
    <property type="component" value="Unassembled WGS sequence"/>
</dbReference>
<evidence type="ECO:0000259" key="6">
    <source>
        <dbReference type="PROSITE" id="PS50893"/>
    </source>
</evidence>
<keyword evidence="9" id="KW-1185">Reference proteome</keyword>
<dbReference type="RefSeq" id="WP_006502219.1">
    <property type="nucleotide sequence ID" value="NZ_BAGZ01000005.1"/>
</dbReference>
<keyword evidence="8" id="KW-0067">ATP-binding</keyword>
<feature type="transmembrane region" description="Helical" evidence="5">
    <location>
        <begin position="60"/>
        <end position="81"/>
    </location>
</feature>
<dbReference type="Gene3D" id="3.40.50.300">
    <property type="entry name" value="P-loop containing nucleotide triphosphate hydrolases"/>
    <property type="match status" value="1"/>
</dbReference>
<evidence type="ECO:0000259" key="7">
    <source>
        <dbReference type="PROSITE" id="PS50929"/>
    </source>
</evidence>
<dbReference type="PROSITE" id="PS50929">
    <property type="entry name" value="ABC_TM1F"/>
    <property type="match status" value="1"/>
</dbReference>
<feature type="transmembrane region" description="Helical" evidence="5">
    <location>
        <begin position="162"/>
        <end position="183"/>
    </location>
</feature>
<dbReference type="PROSITE" id="PS50893">
    <property type="entry name" value="ABC_TRANSPORTER_2"/>
    <property type="match status" value="1"/>
</dbReference>
<dbReference type="EMBL" id="BAGZ01000005">
    <property type="protein sequence ID" value="GAB77467.1"/>
    <property type="molecule type" value="Genomic_DNA"/>
</dbReference>
<feature type="transmembrane region" description="Helical" evidence="5">
    <location>
        <begin position="138"/>
        <end position="156"/>
    </location>
</feature>
<dbReference type="GO" id="GO:0005524">
    <property type="term" value="F:ATP binding"/>
    <property type="evidence" value="ECO:0007669"/>
    <property type="project" value="UniProtKB-KW"/>
</dbReference>
<dbReference type="PANTHER" id="PTHR43394:SF1">
    <property type="entry name" value="ATP-BINDING CASSETTE SUB-FAMILY B MEMBER 10, MITOCHONDRIAL"/>
    <property type="match status" value="1"/>
</dbReference>
<dbReference type="InterPro" id="IPR011527">
    <property type="entry name" value="ABC1_TM_dom"/>
</dbReference>
<evidence type="ECO:0000313" key="9">
    <source>
        <dbReference type="Proteomes" id="UP000008495"/>
    </source>
</evidence>
<keyword evidence="2 5" id="KW-0812">Transmembrane</keyword>
<evidence type="ECO:0000313" key="8">
    <source>
        <dbReference type="EMBL" id="GAB77467.1"/>
    </source>
</evidence>
<dbReference type="InterPro" id="IPR027417">
    <property type="entry name" value="P-loop_NTPase"/>
</dbReference>
<reference evidence="8 9" key="1">
    <citation type="submission" date="2012-08" db="EMBL/GenBank/DDBJ databases">
        <title>Whole genome shotgun sequence of Austwickia chelonae NBRC 105200.</title>
        <authorList>
            <person name="Yoshida I."/>
            <person name="Hosoyama A."/>
            <person name="Tsuchikane K."/>
            <person name="Katsumata H."/>
            <person name="Ando Y."/>
            <person name="Ohji S."/>
            <person name="Hamada M."/>
            <person name="Tamura T."/>
            <person name="Yamazoe A."/>
            <person name="Yamazaki S."/>
            <person name="Fujita N."/>
        </authorList>
    </citation>
    <scope>NUCLEOTIDE SEQUENCE [LARGE SCALE GENOMIC DNA]</scope>
    <source>
        <strain evidence="8 9">NBRC 105200</strain>
    </source>
</reference>
<comment type="subcellular location">
    <subcellularLocation>
        <location evidence="1">Cell membrane</location>
        <topology evidence="1">Multi-pass membrane protein</topology>
    </subcellularLocation>
</comment>
<name>K6W6J7_9MICO</name>
<dbReference type="InterPro" id="IPR003439">
    <property type="entry name" value="ABC_transporter-like_ATP-bd"/>
</dbReference>
<dbReference type="GO" id="GO:0005886">
    <property type="term" value="C:plasma membrane"/>
    <property type="evidence" value="ECO:0007669"/>
    <property type="project" value="UniProtKB-SubCell"/>
</dbReference>
<accession>K6W6J7</accession>
<evidence type="ECO:0000256" key="5">
    <source>
        <dbReference type="SAM" id="Phobius"/>
    </source>
</evidence>
<dbReference type="STRING" id="100225.SAMN05421595_1303"/>
<keyword evidence="3 5" id="KW-1133">Transmembrane helix</keyword>
<feature type="transmembrane region" description="Helical" evidence="5">
    <location>
        <begin position="245"/>
        <end position="269"/>
    </location>
</feature>
<dbReference type="OrthoDB" id="4966664at2"/>
<dbReference type="InterPro" id="IPR036640">
    <property type="entry name" value="ABC1_TM_sf"/>
</dbReference>
<dbReference type="Pfam" id="PF00005">
    <property type="entry name" value="ABC_tran"/>
    <property type="match status" value="1"/>
</dbReference>
<evidence type="ECO:0000256" key="1">
    <source>
        <dbReference type="ARBA" id="ARBA00004651"/>
    </source>
</evidence>
<protein>
    <submittedName>
        <fullName evidence="8">Putative ABC transporter permease/ATP-binding protein</fullName>
    </submittedName>
</protein>
<dbReference type="SUPFAM" id="SSF52540">
    <property type="entry name" value="P-loop containing nucleoside triphosphate hydrolases"/>
    <property type="match status" value="1"/>
</dbReference>
<dbReference type="GO" id="GO:0016887">
    <property type="term" value="F:ATP hydrolysis activity"/>
    <property type="evidence" value="ECO:0007669"/>
    <property type="project" value="InterPro"/>
</dbReference>
<keyword evidence="4 5" id="KW-0472">Membrane</keyword>
<dbReference type="InterPro" id="IPR017871">
    <property type="entry name" value="ABC_transporter-like_CS"/>
</dbReference>
<dbReference type="AlphaFoldDB" id="K6W6J7"/>
<dbReference type="SUPFAM" id="SSF90123">
    <property type="entry name" value="ABC transporter transmembrane region"/>
    <property type="match status" value="1"/>
</dbReference>
<evidence type="ECO:0000256" key="3">
    <source>
        <dbReference type="ARBA" id="ARBA00022989"/>
    </source>
</evidence>
<dbReference type="Gene3D" id="1.20.1560.10">
    <property type="entry name" value="ABC transporter type 1, transmembrane domain"/>
    <property type="match status" value="1"/>
</dbReference>
<evidence type="ECO:0000256" key="2">
    <source>
        <dbReference type="ARBA" id="ARBA00022692"/>
    </source>
</evidence>
<feature type="domain" description="ABC transporter" evidence="6">
    <location>
        <begin position="332"/>
        <end position="564"/>
    </location>
</feature>
<dbReference type="PROSITE" id="PS00211">
    <property type="entry name" value="ABC_TRANSPORTER_1"/>
    <property type="match status" value="1"/>
</dbReference>
<comment type="caution">
    <text evidence="8">The sequence shown here is derived from an EMBL/GenBank/DDBJ whole genome shotgun (WGS) entry which is preliminary data.</text>
</comment>
<evidence type="ECO:0000256" key="4">
    <source>
        <dbReference type="ARBA" id="ARBA00023136"/>
    </source>
</evidence>
<sequence>MTVSEGREVTGGSILATAIRRNIGAVAGGTALMCLYQAGETSLPIVLGRIVGNLTADRSWQALALSVAVLAVTIATVSLSWRFGMRILQKANTTEAHRWRVEVAACGLRPAAGADVKSGEMLVIATEDADQAADIVEVVPMMISALVSLAIATVALSVASPWLGFLVMVGTLVILSVLSVLSARIGASTKEQQVKVARAGAKVADLIAGLRPLHGFGGPHAAFASYRTVSTEARRQAITVARINGVYAGTALALNASLASAVTLTAGWLAVEGRIGVGELIMAVGLAQFIMEPLRLFSEMPKYVMVARASAERMASVLSVPPVAEPGAGGPLQGGAVEVDGLRHRALQGVSFSVPAGGFVAVAAIRPQLAVDLMSVLALQAAPGCYEGVVRVGGRPLAELPVSAVREHLLVNPHSGEIFAGTLRSNIDPSGRSRSVSEAVSASMLSDVVALHREGLDYEVRDRGANLSGGQRQRLSLARALAADAEVLVLHDPTTAVDAVTEQRIAREVVRMRRGRTTIVFTTSPALLDVADRVLVLDEGVVVGEGTHRELLVGDGSYAVTVTR</sequence>
<dbReference type="GO" id="GO:0015421">
    <property type="term" value="F:ABC-type oligopeptide transporter activity"/>
    <property type="evidence" value="ECO:0007669"/>
    <property type="project" value="TreeGrafter"/>
</dbReference>
<gene>
    <name evidence="8" type="ORF">AUCHE_05_03790</name>
</gene>
<feature type="domain" description="ABC transmembrane type-1" evidence="7">
    <location>
        <begin position="27"/>
        <end position="300"/>
    </location>
</feature>
<dbReference type="Pfam" id="PF00664">
    <property type="entry name" value="ABC_membrane"/>
    <property type="match status" value="1"/>
</dbReference>
<keyword evidence="8" id="KW-0547">Nucleotide-binding</keyword>
<dbReference type="eggNOG" id="COG1132">
    <property type="taxonomic scope" value="Bacteria"/>
</dbReference>
<proteinExistence type="predicted"/>
<dbReference type="PANTHER" id="PTHR43394">
    <property type="entry name" value="ATP-DEPENDENT PERMEASE MDL1, MITOCHONDRIAL"/>
    <property type="match status" value="1"/>
</dbReference>
<organism evidence="8 9">
    <name type="scientific">Austwickia chelonae NBRC 105200</name>
    <dbReference type="NCBI Taxonomy" id="1184607"/>
    <lineage>
        <taxon>Bacteria</taxon>
        <taxon>Bacillati</taxon>
        <taxon>Actinomycetota</taxon>
        <taxon>Actinomycetes</taxon>
        <taxon>Micrococcales</taxon>
        <taxon>Dermatophilaceae</taxon>
        <taxon>Austwickia</taxon>
    </lineage>
</organism>
<dbReference type="InterPro" id="IPR039421">
    <property type="entry name" value="Type_1_exporter"/>
</dbReference>